<protein>
    <submittedName>
        <fullName evidence="1">Uncharacterized protein</fullName>
    </submittedName>
</protein>
<comment type="caution">
    <text evidence="1">The sequence shown here is derived from an EMBL/GenBank/DDBJ whole genome shotgun (WGS) entry which is preliminary data.</text>
</comment>
<accession>F9FUG9</accession>
<sequence>MSQVPYIEVYRFNDHIKSLQEKAIVEVLTSTPGEKQSRLGTYGLEKPCADLSDEVIRGLSGPLVRWATSRGAVIQDLQRPCFRSEAFRLQKGSALWPGSHSTALLVPLSNRNAQIELIPRGSNEAITHNWDPRTVIHLNEMGLQFQGNGSVRFIYILFQTAPCPKHARGFSRAQDMVDDFVSMSSSQA</sequence>
<dbReference type="OrthoDB" id="4977394at2759"/>
<reference evidence="1" key="1">
    <citation type="journal article" date="2012" name="Mol. Plant Microbe Interact.">
        <title>A highly conserved effector in Fusarium oxysporum is required for full virulence on Arabidopsis.</title>
        <authorList>
            <person name="Thatcher L.F."/>
            <person name="Gardiner D.M."/>
            <person name="Kazan K."/>
            <person name="Manners J."/>
        </authorList>
    </citation>
    <scope>NUCLEOTIDE SEQUENCE [LARGE SCALE GENOMIC DNA]</scope>
    <source>
        <strain evidence="1">Fo5176</strain>
    </source>
</reference>
<dbReference type="EMBL" id="AFQF01002678">
    <property type="protein sequence ID" value="EGU79465.1"/>
    <property type="molecule type" value="Genomic_DNA"/>
</dbReference>
<gene>
    <name evidence="1" type="ORF">FOXB_10050</name>
</gene>
<name>F9FUG9_FUSOF</name>
<evidence type="ECO:0000313" key="1">
    <source>
        <dbReference type="EMBL" id="EGU79465.1"/>
    </source>
</evidence>
<proteinExistence type="predicted"/>
<dbReference type="PaxDb" id="5507-FOXG_03603P0"/>
<dbReference type="AlphaFoldDB" id="F9FUG9"/>
<organism evidence="1">
    <name type="scientific">Fusarium oxysporum (strain Fo5176)</name>
    <name type="common">Fusarium vascular wilt</name>
    <dbReference type="NCBI Taxonomy" id="660025"/>
    <lineage>
        <taxon>Eukaryota</taxon>
        <taxon>Fungi</taxon>
        <taxon>Dikarya</taxon>
        <taxon>Ascomycota</taxon>
        <taxon>Pezizomycotina</taxon>
        <taxon>Sordariomycetes</taxon>
        <taxon>Hypocreomycetidae</taxon>
        <taxon>Hypocreales</taxon>
        <taxon>Nectriaceae</taxon>
        <taxon>Fusarium</taxon>
        <taxon>Fusarium oxysporum species complex</taxon>
    </lineage>
</organism>